<name>A0ABR4ASI0_9LECA</name>
<proteinExistence type="predicted"/>
<evidence type="ECO:0000313" key="2">
    <source>
        <dbReference type="Proteomes" id="UP001590951"/>
    </source>
</evidence>
<reference evidence="1 2" key="1">
    <citation type="submission" date="2024-09" db="EMBL/GenBank/DDBJ databases">
        <title>Rethinking Asexuality: The Enigmatic Case of Functional Sexual Genes in Lepraria (Stereocaulaceae).</title>
        <authorList>
            <person name="Doellman M."/>
            <person name="Sun Y."/>
            <person name="Barcenas-Pena A."/>
            <person name="Lumbsch H.T."/>
            <person name="Grewe F."/>
        </authorList>
    </citation>
    <scope>NUCLEOTIDE SEQUENCE [LARGE SCALE GENOMIC DNA]</scope>
    <source>
        <strain evidence="1 2">Grewe 0041</strain>
    </source>
</reference>
<dbReference type="Proteomes" id="UP001590951">
    <property type="component" value="Unassembled WGS sequence"/>
</dbReference>
<keyword evidence="2" id="KW-1185">Reference proteome</keyword>
<comment type="caution">
    <text evidence="1">The sequence shown here is derived from an EMBL/GenBank/DDBJ whole genome shotgun (WGS) entry which is preliminary data.</text>
</comment>
<sequence>MNSTPILAVPREIRDGIYELLYEDANLHKRIILKRDEDHTITGTYLRGDIQMPITFLAMFQLNHQVAAEFATNFYCRYLFVARLNALFLFLREL</sequence>
<accession>A0ABR4ASI0</accession>
<evidence type="ECO:0000313" key="1">
    <source>
        <dbReference type="EMBL" id="KAL2047807.1"/>
    </source>
</evidence>
<gene>
    <name evidence="1" type="ORF">ABVK25_011357</name>
</gene>
<protein>
    <submittedName>
        <fullName evidence="1">Uncharacterized protein</fullName>
    </submittedName>
</protein>
<dbReference type="EMBL" id="JBHFEH010000094">
    <property type="protein sequence ID" value="KAL2047807.1"/>
    <property type="molecule type" value="Genomic_DNA"/>
</dbReference>
<organism evidence="1 2">
    <name type="scientific">Lepraria finkii</name>
    <dbReference type="NCBI Taxonomy" id="1340010"/>
    <lineage>
        <taxon>Eukaryota</taxon>
        <taxon>Fungi</taxon>
        <taxon>Dikarya</taxon>
        <taxon>Ascomycota</taxon>
        <taxon>Pezizomycotina</taxon>
        <taxon>Lecanoromycetes</taxon>
        <taxon>OSLEUM clade</taxon>
        <taxon>Lecanoromycetidae</taxon>
        <taxon>Lecanorales</taxon>
        <taxon>Lecanorineae</taxon>
        <taxon>Stereocaulaceae</taxon>
        <taxon>Lepraria</taxon>
    </lineage>
</organism>